<keyword evidence="2" id="KW-0663">Pyridoxal phosphate</keyword>
<comment type="cofactor">
    <cofactor evidence="1">
        <name>pyridoxal 5'-phosphate</name>
        <dbReference type="ChEBI" id="CHEBI:597326"/>
    </cofactor>
</comment>
<dbReference type="GO" id="GO:0019265">
    <property type="term" value="P:glycine biosynthetic process, by transamination of glyoxylate"/>
    <property type="evidence" value="ECO:0007669"/>
    <property type="project" value="TreeGrafter"/>
</dbReference>
<evidence type="ECO:0000256" key="2">
    <source>
        <dbReference type="ARBA" id="ARBA00022898"/>
    </source>
</evidence>
<dbReference type="GO" id="GO:0005777">
    <property type="term" value="C:peroxisome"/>
    <property type="evidence" value="ECO:0007669"/>
    <property type="project" value="TreeGrafter"/>
</dbReference>
<dbReference type="GO" id="GO:0008453">
    <property type="term" value="F:alanine-glyoxylate transaminase activity"/>
    <property type="evidence" value="ECO:0007669"/>
    <property type="project" value="TreeGrafter"/>
</dbReference>
<name>A0A382DQN3_9ZZZZ</name>
<gene>
    <name evidence="4" type="ORF">METZ01_LOCUS192807</name>
</gene>
<evidence type="ECO:0000313" key="4">
    <source>
        <dbReference type="EMBL" id="SVB39953.1"/>
    </source>
</evidence>
<protein>
    <recommendedName>
        <fullName evidence="3">Aminotransferase class V domain-containing protein</fullName>
    </recommendedName>
</protein>
<evidence type="ECO:0000256" key="1">
    <source>
        <dbReference type="ARBA" id="ARBA00001933"/>
    </source>
</evidence>
<feature type="domain" description="Aminotransferase class V" evidence="3">
    <location>
        <begin position="3"/>
        <end position="171"/>
    </location>
</feature>
<dbReference type="InterPro" id="IPR015424">
    <property type="entry name" value="PyrdxlP-dep_Trfase"/>
</dbReference>
<evidence type="ECO:0000259" key="3">
    <source>
        <dbReference type="Pfam" id="PF00266"/>
    </source>
</evidence>
<dbReference type="PANTHER" id="PTHR21152">
    <property type="entry name" value="AMINOTRANSFERASE CLASS V"/>
    <property type="match status" value="1"/>
</dbReference>
<feature type="non-terminal residue" evidence="4">
    <location>
        <position position="1"/>
    </location>
</feature>
<reference evidence="4" key="1">
    <citation type="submission" date="2018-05" db="EMBL/GenBank/DDBJ databases">
        <authorList>
            <person name="Lanie J.A."/>
            <person name="Ng W.-L."/>
            <person name="Kazmierczak K.M."/>
            <person name="Andrzejewski T.M."/>
            <person name="Davidsen T.M."/>
            <person name="Wayne K.J."/>
            <person name="Tettelin H."/>
            <person name="Glass J.I."/>
            <person name="Rusch D."/>
            <person name="Podicherti R."/>
            <person name="Tsui H.-C.T."/>
            <person name="Winkler M.E."/>
        </authorList>
    </citation>
    <scope>NUCLEOTIDE SEQUENCE</scope>
</reference>
<sequence length="231" mass="25199">SETLFMVDTVTTLGGNEVAVDRWGIDYAYSASQKCLGAPPGVAPVAFSDKSLNSIRDRGTKPSSWYLDLSLLSKYWGEERVYHHTAPVSMLLGLREALSIVLEEGLKERHKRHKKNAQALVQGLQALGLKTVAPEESRLDQITPVWIPEGVDDDLVRGLLLEEDSIEIGKGLGDFAGRVWRIGLMGESSKKEYVLMLLSAMEGILPKAGYEVAVGEAVSAASRVYAEDQPA</sequence>
<dbReference type="GO" id="GO:0004760">
    <property type="term" value="F:L-serine-pyruvate transaminase activity"/>
    <property type="evidence" value="ECO:0007669"/>
    <property type="project" value="TreeGrafter"/>
</dbReference>
<dbReference type="EMBL" id="UINC01040289">
    <property type="protein sequence ID" value="SVB39953.1"/>
    <property type="molecule type" value="Genomic_DNA"/>
</dbReference>
<dbReference type="Gene3D" id="3.90.1150.10">
    <property type="entry name" value="Aspartate Aminotransferase, domain 1"/>
    <property type="match status" value="1"/>
</dbReference>
<dbReference type="SUPFAM" id="SSF53383">
    <property type="entry name" value="PLP-dependent transferases"/>
    <property type="match status" value="1"/>
</dbReference>
<dbReference type="InterPro" id="IPR000192">
    <property type="entry name" value="Aminotrans_V_dom"/>
</dbReference>
<dbReference type="Gene3D" id="3.40.640.10">
    <property type="entry name" value="Type I PLP-dependent aspartate aminotransferase-like (Major domain)"/>
    <property type="match status" value="1"/>
</dbReference>
<dbReference type="InterPro" id="IPR015422">
    <property type="entry name" value="PyrdxlP-dep_Trfase_small"/>
</dbReference>
<dbReference type="InterPro" id="IPR020578">
    <property type="entry name" value="Aminotrans_V_PyrdxlP_BS"/>
</dbReference>
<dbReference type="Pfam" id="PF00266">
    <property type="entry name" value="Aminotran_5"/>
    <property type="match status" value="1"/>
</dbReference>
<dbReference type="PROSITE" id="PS00595">
    <property type="entry name" value="AA_TRANSFER_CLASS_5"/>
    <property type="match status" value="1"/>
</dbReference>
<organism evidence="4">
    <name type="scientific">marine metagenome</name>
    <dbReference type="NCBI Taxonomy" id="408172"/>
    <lineage>
        <taxon>unclassified sequences</taxon>
        <taxon>metagenomes</taxon>
        <taxon>ecological metagenomes</taxon>
    </lineage>
</organism>
<proteinExistence type="predicted"/>
<accession>A0A382DQN3</accession>
<dbReference type="PANTHER" id="PTHR21152:SF40">
    <property type="entry name" value="ALANINE--GLYOXYLATE AMINOTRANSFERASE"/>
    <property type="match status" value="1"/>
</dbReference>
<dbReference type="InterPro" id="IPR015421">
    <property type="entry name" value="PyrdxlP-dep_Trfase_major"/>
</dbReference>
<dbReference type="AlphaFoldDB" id="A0A382DQN3"/>